<comment type="caution">
    <text evidence="1">The sequence shown here is derived from an EMBL/GenBank/DDBJ whole genome shotgun (WGS) entry which is preliminary data.</text>
</comment>
<keyword evidence="2" id="KW-1185">Reference proteome</keyword>
<evidence type="ECO:0008006" key="3">
    <source>
        <dbReference type="Google" id="ProtNLM"/>
    </source>
</evidence>
<organism evidence="1 2">
    <name type="scientific">Chengkuizengella axinellae</name>
    <dbReference type="NCBI Taxonomy" id="3064388"/>
    <lineage>
        <taxon>Bacteria</taxon>
        <taxon>Bacillati</taxon>
        <taxon>Bacillota</taxon>
        <taxon>Bacilli</taxon>
        <taxon>Bacillales</taxon>
        <taxon>Paenibacillaceae</taxon>
        <taxon>Chengkuizengella</taxon>
    </lineage>
</organism>
<sequence>MRKLTIVITILALLIGCNHKESIESTESVNANKKDDIYMSIKENEIVVDKQIDKDVIQLIDEYINAINQKDLEVLKKCMLMLI</sequence>
<dbReference type="RefSeq" id="WP_305990157.1">
    <property type="nucleotide sequence ID" value="NZ_JAVAMP010000001.1"/>
</dbReference>
<gene>
    <name evidence="1" type="ORF">Q5Y73_01910</name>
</gene>
<reference evidence="1 2" key="1">
    <citation type="submission" date="2023-08" db="EMBL/GenBank/DDBJ databases">
        <authorList>
            <person name="Park J.-S."/>
        </authorList>
    </citation>
    <scope>NUCLEOTIDE SEQUENCE [LARGE SCALE GENOMIC DNA]</scope>
    <source>
        <strain evidence="1 2">2205SS18-9</strain>
    </source>
</reference>
<accession>A0ABT9IU28</accession>
<dbReference type="PROSITE" id="PS51257">
    <property type="entry name" value="PROKAR_LIPOPROTEIN"/>
    <property type="match status" value="1"/>
</dbReference>
<evidence type="ECO:0000313" key="2">
    <source>
        <dbReference type="Proteomes" id="UP001231941"/>
    </source>
</evidence>
<name>A0ABT9IU28_9BACL</name>
<evidence type="ECO:0000313" key="1">
    <source>
        <dbReference type="EMBL" id="MDP5272854.1"/>
    </source>
</evidence>
<dbReference type="EMBL" id="JAVAMP010000001">
    <property type="protein sequence ID" value="MDP5272854.1"/>
    <property type="molecule type" value="Genomic_DNA"/>
</dbReference>
<dbReference type="Proteomes" id="UP001231941">
    <property type="component" value="Unassembled WGS sequence"/>
</dbReference>
<proteinExistence type="predicted"/>
<protein>
    <recommendedName>
        <fullName evidence="3">Lipoprotein</fullName>
    </recommendedName>
</protein>